<keyword evidence="2" id="KW-1185">Reference proteome</keyword>
<proteinExistence type="predicted"/>
<gene>
    <name evidence="1" type="ORF">BDFB_005741</name>
</gene>
<dbReference type="STRING" id="1661398.A0A482VY54"/>
<reference evidence="1 2" key="1">
    <citation type="submission" date="2017-03" db="EMBL/GenBank/DDBJ databases">
        <title>Genome of the blue death feigning beetle - Asbolus verrucosus.</title>
        <authorList>
            <person name="Rider S.D."/>
        </authorList>
    </citation>
    <scope>NUCLEOTIDE SEQUENCE [LARGE SCALE GENOMIC DNA]</scope>
    <source>
        <strain evidence="1">Butters</strain>
        <tissue evidence="1">Head and leg muscle</tissue>
    </source>
</reference>
<dbReference type="OrthoDB" id="1920692at2759"/>
<name>A0A482VY54_ASBVE</name>
<accession>A0A482VY54</accession>
<sequence>MNWLVTGHFYRRSIMDKYEALQYLRDGRLKDPYAVLGLENVDEAEDECENFNGNYRTE</sequence>
<dbReference type="Proteomes" id="UP000292052">
    <property type="component" value="Unassembled WGS sequence"/>
</dbReference>
<protein>
    <submittedName>
        <fullName evidence="1">Uncharacterized protein</fullName>
    </submittedName>
</protein>
<evidence type="ECO:0000313" key="2">
    <source>
        <dbReference type="Proteomes" id="UP000292052"/>
    </source>
</evidence>
<comment type="caution">
    <text evidence="1">The sequence shown here is derived from an EMBL/GenBank/DDBJ whole genome shotgun (WGS) entry which is preliminary data.</text>
</comment>
<organism evidence="1 2">
    <name type="scientific">Asbolus verrucosus</name>
    <name type="common">Desert ironclad beetle</name>
    <dbReference type="NCBI Taxonomy" id="1661398"/>
    <lineage>
        <taxon>Eukaryota</taxon>
        <taxon>Metazoa</taxon>
        <taxon>Ecdysozoa</taxon>
        <taxon>Arthropoda</taxon>
        <taxon>Hexapoda</taxon>
        <taxon>Insecta</taxon>
        <taxon>Pterygota</taxon>
        <taxon>Neoptera</taxon>
        <taxon>Endopterygota</taxon>
        <taxon>Coleoptera</taxon>
        <taxon>Polyphaga</taxon>
        <taxon>Cucujiformia</taxon>
        <taxon>Tenebrionidae</taxon>
        <taxon>Pimeliinae</taxon>
        <taxon>Asbolus</taxon>
    </lineage>
</organism>
<dbReference type="AlphaFoldDB" id="A0A482VY54"/>
<evidence type="ECO:0000313" key="1">
    <source>
        <dbReference type="EMBL" id="RZC37389.1"/>
    </source>
</evidence>
<dbReference type="EMBL" id="QDEB01053043">
    <property type="protein sequence ID" value="RZC37389.1"/>
    <property type="molecule type" value="Genomic_DNA"/>
</dbReference>